<dbReference type="AlphaFoldDB" id="A0A438BRM5"/>
<comment type="caution">
    <text evidence="2">The sequence shown here is derived from an EMBL/GenBank/DDBJ whole genome shotgun (WGS) entry which is preliminary data.</text>
</comment>
<accession>A0A438BRM5</accession>
<organism evidence="2 3">
    <name type="scientific">Vitis vinifera</name>
    <name type="common">Grape</name>
    <dbReference type="NCBI Taxonomy" id="29760"/>
    <lineage>
        <taxon>Eukaryota</taxon>
        <taxon>Viridiplantae</taxon>
        <taxon>Streptophyta</taxon>
        <taxon>Embryophyta</taxon>
        <taxon>Tracheophyta</taxon>
        <taxon>Spermatophyta</taxon>
        <taxon>Magnoliopsida</taxon>
        <taxon>eudicotyledons</taxon>
        <taxon>Gunneridae</taxon>
        <taxon>Pentapetalae</taxon>
        <taxon>rosids</taxon>
        <taxon>Vitales</taxon>
        <taxon>Vitaceae</taxon>
        <taxon>Viteae</taxon>
        <taxon>Vitis</taxon>
    </lineage>
</organism>
<gene>
    <name evidence="2" type="ORF">CK203_088799</name>
</gene>
<evidence type="ECO:0000256" key="1">
    <source>
        <dbReference type="SAM" id="MobiDB-lite"/>
    </source>
</evidence>
<reference evidence="2 3" key="1">
    <citation type="journal article" date="2018" name="PLoS Genet.">
        <title>Population sequencing reveals clonal diversity and ancestral inbreeding in the grapevine cultivar Chardonnay.</title>
        <authorList>
            <person name="Roach M.J."/>
            <person name="Johnson D.L."/>
            <person name="Bohlmann J."/>
            <person name="van Vuuren H.J."/>
            <person name="Jones S.J."/>
            <person name="Pretorius I.S."/>
            <person name="Schmidt S.A."/>
            <person name="Borneman A.R."/>
        </authorList>
    </citation>
    <scope>NUCLEOTIDE SEQUENCE [LARGE SCALE GENOMIC DNA]</scope>
    <source>
        <strain evidence="3">cv. Chardonnay</strain>
        <tissue evidence="2">Leaf</tissue>
    </source>
</reference>
<feature type="region of interest" description="Disordered" evidence="1">
    <location>
        <begin position="17"/>
        <end position="41"/>
    </location>
</feature>
<evidence type="ECO:0000313" key="3">
    <source>
        <dbReference type="Proteomes" id="UP000288805"/>
    </source>
</evidence>
<dbReference type="EMBL" id="QGNW01002648">
    <property type="protein sequence ID" value="RVW13625.1"/>
    <property type="molecule type" value="Genomic_DNA"/>
</dbReference>
<dbReference type="Proteomes" id="UP000288805">
    <property type="component" value="Unassembled WGS sequence"/>
</dbReference>
<feature type="compositionally biased region" description="Polar residues" evidence="1">
    <location>
        <begin position="17"/>
        <end position="38"/>
    </location>
</feature>
<name>A0A438BRM5_VITVI</name>
<proteinExistence type="predicted"/>
<evidence type="ECO:0000313" key="2">
    <source>
        <dbReference type="EMBL" id="RVW13625.1"/>
    </source>
</evidence>
<sequence>MFICLSFQVPDSSWQLLGSRTTQPGQQTSSPLPAQQRHQGFLGDRHKTSASLINYGRPILPPTGHASNVSTSDALGSQKLVVSQSLQTVSSQTATGVSAAVSSSTGLLHPSRSIASTSMLRQPSYNTGFGSALNIETLVAAAERRDTHIEEENDWSGTPMR</sequence>
<protein>
    <submittedName>
        <fullName evidence="2">Uncharacterized protein</fullName>
    </submittedName>
</protein>